<comment type="caution">
    <text evidence="4">The sequence shown here is derived from an EMBL/GenBank/DDBJ whole genome shotgun (WGS) entry which is preliminary data.</text>
</comment>
<dbReference type="Proteomes" id="UP001165121">
    <property type="component" value="Unassembled WGS sequence"/>
</dbReference>
<keyword evidence="2" id="KW-0732">Signal</keyword>
<keyword evidence="5" id="KW-1185">Reference proteome</keyword>
<feature type="compositionally biased region" description="Acidic residues" evidence="1">
    <location>
        <begin position="169"/>
        <end position="196"/>
    </location>
</feature>
<dbReference type="PANTHER" id="PTHR34737">
    <property type="entry name" value="EF-HAND DOMAIN-CONTAINING PROTEIN"/>
    <property type="match status" value="1"/>
</dbReference>
<name>A0A9W6YDY1_9STRA</name>
<feature type="region of interest" description="Disordered" evidence="1">
    <location>
        <begin position="125"/>
        <end position="216"/>
    </location>
</feature>
<proteinExistence type="predicted"/>
<reference evidence="4" key="1">
    <citation type="submission" date="2023-04" db="EMBL/GenBank/DDBJ databases">
        <title>Phytophthora fragariaefolia NBRC 109709.</title>
        <authorList>
            <person name="Ichikawa N."/>
            <person name="Sato H."/>
            <person name="Tonouchi N."/>
        </authorList>
    </citation>
    <scope>NUCLEOTIDE SEQUENCE</scope>
    <source>
        <strain evidence="4">NBRC 109709</strain>
    </source>
</reference>
<evidence type="ECO:0000259" key="3">
    <source>
        <dbReference type="Pfam" id="PF24784"/>
    </source>
</evidence>
<dbReference type="InterPro" id="IPR055313">
    <property type="entry name" value="Temptin-like"/>
</dbReference>
<dbReference type="InterPro" id="IPR057626">
    <property type="entry name" value="S-S_Temptin"/>
</dbReference>
<feature type="domain" description="Temptin Cys/Cys disulfide" evidence="3">
    <location>
        <begin position="20"/>
        <end position="111"/>
    </location>
</feature>
<dbReference type="Pfam" id="PF24784">
    <property type="entry name" value="Temptin_C"/>
    <property type="match status" value="1"/>
</dbReference>
<dbReference type="PANTHER" id="PTHR34737:SF2">
    <property type="entry name" value="EF-HAND DOMAIN-CONTAINING PROTEIN"/>
    <property type="match status" value="1"/>
</dbReference>
<dbReference type="AlphaFoldDB" id="A0A9W6YDY1"/>
<feature type="compositionally biased region" description="Low complexity" evidence="1">
    <location>
        <begin position="197"/>
        <end position="216"/>
    </location>
</feature>
<feature type="chain" id="PRO_5040964661" evidence="2">
    <location>
        <begin position="22"/>
        <end position="233"/>
    </location>
</feature>
<evidence type="ECO:0000313" key="4">
    <source>
        <dbReference type="EMBL" id="GMF61739.1"/>
    </source>
</evidence>
<feature type="compositionally biased region" description="Low complexity" evidence="1">
    <location>
        <begin position="127"/>
        <end position="151"/>
    </location>
</feature>
<dbReference type="OrthoDB" id="111868at2759"/>
<protein>
    <submittedName>
        <fullName evidence="4">Unnamed protein product</fullName>
    </submittedName>
</protein>
<organism evidence="4 5">
    <name type="scientific">Phytophthora fragariaefolia</name>
    <dbReference type="NCBI Taxonomy" id="1490495"/>
    <lineage>
        <taxon>Eukaryota</taxon>
        <taxon>Sar</taxon>
        <taxon>Stramenopiles</taxon>
        <taxon>Oomycota</taxon>
        <taxon>Peronosporomycetes</taxon>
        <taxon>Peronosporales</taxon>
        <taxon>Peronosporaceae</taxon>
        <taxon>Phytophthora</taxon>
    </lineage>
</organism>
<feature type="signal peptide" evidence="2">
    <location>
        <begin position="1"/>
        <end position="21"/>
    </location>
</feature>
<evidence type="ECO:0000313" key="5">
    <source>
        <dbReference type="Proteomes" id="UP001165121"/>
    </source>
</evidence>
<sequence length="233" mass="23298">MKIFVVATISLAAFFVSEAEASKKYVKLLPNGGNVPNVPAIGHTDGTGDDEATNAFGDAFAAADYAWTKDLCEADSDGDGQTNGQELGDPCCVWAVGGTPQWTSGVSNPGDAASTSDSSLWANACGASTSTSEAPTETTSESPAASSTASESTEDDDAGTGADSHDVADADADADVDADADADVDADDAAYADADAEASASSSTNSTTSSYTTTAAEKCASDLASTRALRVNN</sequence>
<evidence type="ECO:0000256" key="2">
    <source>
        <dbReference type="SAM" id="SignalP"/>
    </source>
</evidence>
<accession>A0A9W6YDY1</accession>
<evidence type="ECO:0000256" key="1">
    <source>
        <dbReference type="SAM" id="MobiDB-lite"/>
    </source>
</evidence>
<dbReference type="EMBL" id="BSXT01006021">
    <property type="protein sequence ID" value="GMF61739.1"/>
    <property type="molecule type" value="Genomic_DNA"/>
</dbReference>
<gene>
    <name evidence="4" type="ORF">Pfra01_002686800</name>
</gene>